<proteinExistence type="predicted"/>
<reference evidence="3" key="1">
    <citation type="submission" date="2020-07" db="EMBL/GenBank/DDBJ databases">
        <title>Genome sequence and genetic diversity analysis of an under-domesticated orphan crop, white fonio (Digitaria exilis).</title>
        <authorList>
            <person name="Bennetzen J.L."/>
            <person name="Chen S."/>
            <person name="Ma X."/>
            <person name="Wang X."/>
            <person name="Yssel A.E.J."/>
            <person name="Chaluvadi S.R."/>
            <person name="Johnson M."/>
            <person name="Gangashetty P."/>
            <person name="Hamidou F."/>
            <person name="Sanogo M.D."/>
            <person name="Zwaenepoel A."/>
            <person name="Wallace J."/>
            <person name="Van De Peer Y."/>
            <person name="Van Deynze A."/>
        </authorList>
    </citation>
    <scope>NUCLEOTIDE SEQUENCE</scope>
    <source>
        <tissue evidence="3">Leaves</tissue>
    </source>
</reference>
<name>A0A835F8H8_9POAL</name>
<gene>
    <name evidence="3" type="ORF">HU200_016428</name>
</gene>
<dbReference type="Pfam" id="PF00646">
    <property type="entry name" value="F-box"/>
    <property type="match status" value="1"/>
</dbReference>
<dbReference type="SUPFAM" id="SSF81383">
    <property type="entry name" value="F-box domain"/>
    <property type="match status" value="1"/>
</dbReference>
<dbReference type="EMBL" id="JACEFO010001608">
    <property type="protein sequence ID" value="KAF8731372.1"/>
    <property type="molecule type" value="Genomic_DNA"/>
</dbReference>
<evidence type="ECO:0000313" key="4">
    <source>
        <dbReference type="Proteomes" id="UP000636709"/>
    </source>
</evidence>
<evidence type="ECO:0000259" key="1">
    <source>
        <dbReference type="Pfam" id="PF00646"/>
    </source>
</evidence>
<dbReference type="AlphaFoldDB" id="A0A835F8H8"/>
<dbReference type="PANTHER" id="PTHR32133">
    <property type="entry name" value="OS07G0120400 PROTEIN"/>
    <property type="match status" value="1"/>
</dbReference>
<evidence type="ECO:0000313" key="3">
    <source>
        <dbReference type="EMBL" id="KAF8731372.1"/>
    </source>
</evidence>
<dbReference type="PANTHER" id="PTHR32133:SF386">
    <property type="entry name" value="F-BOX DOMAIN-CONTAINING PROTEIN"/>
    <property type="match status" value="1"/>
</dbReference>
<dbReference type="InterPro" id="IPR001810">
    <property type="entry name" value="F-box_dom"/>
</dbReference>
<dbReference type="InterPro" id="IPR036047">
    <property type="entry name" value="F-box-like_dom_sf"/>
</dbReference>
<protein>
    <recommendedName>
        <fullName evidence="5">F-box domain-containing protein</fullName>
    </recommendedName>
</protein>
<dbReference type="Gene3D" id="1.20.1280.50">
    <property type="match status" value="1"/>
</dbReference>
<feature type="domain" description="F-box protein AT5G49610-like beta-propeller" evidence="2">
    <location>
        <begin position="118"/>
        <end position="344"/>
    </location>
</feature>
<dbReference type="Proteomes" id="UP000636709">
    <property type="component" value="Unassembled WGS sequence"/>
</dbReference>
<keyword evidence="4" id="KW-1185">Reference proteome</keyword>
<comment type="caution">
    <text evidence="3">The sequence shown here is derived from an EMBL/GenBank/DDBJ whole genome shotgun (WGS) entry which is preliminary data.</text>
</comment>
<accession>A0A835F8H8</accession>
<feature type="domain" description="F-box" evidence="1">
    <location>
        <begin position="9"/>
        <end position="50"/>
    </location>
</feature>
<sequence>MAAVHRVPELVDDAVEEVLVRCPPDDPARLHRAALVCKRWHRLISAASFRRRYAERHRRAFHHPLGFVCNFTAGEVSSSFSGDDNGGADDHTAHFVPSPLSSFHPPGAAAGHRKMRALDARHGRVLLHDMDVDPISLDKMRLVVWNPITGEHRDLPRLPVVAYYSYYSPSCWNAAVLCAAAGDGEGCDHDSCHRGHFRVVVVGVNRRHNYAYSCVYSSEPGGSWPWSARTKCSMALHPGCRFDPNPSALVGDALYFVLQTNGDSSKILKYDLATERMSAVNLPPPTGFHYPRIAVLTMDEGGLGLAIVGQSSKIYMWSRVDGSDGGAEEWCQSGVIDLEKFLPANALVFDSPALVGFAGVGVIFIGTKVGNFVVDLKSDQVRKLGEGRRFYSVFPFSSSFRFPGPRY</sequence>
<organism evidence="3 4">
    <name type="scientific">Digitaria exilis</name>
    <dbReference type="NCBI Taxonomy" id="1010633"/>
    <lineage>
        <taxon>Eukaryota</taxon>
        <taxon>Viridiplantae</taxon>
        <taxon>Streptophyta</taxon>
        <taxon>Embryophyta</taxon>
        <taxon>Tracheophyta</taxon>
        <taxon>Spermatophyta</taxon>
        <taxon>Magnoliopsida</taxon>
        <taxon>Liliopsida</taxon>
        <taxon>Poales</taxon>
        <taxon>Poaceae</taxon>
        <taxon>PACMAD clade</taxon>
        <taxon>Panicoideae</taxon>
        <taxon>Panicodae</taxon>
        <taxon>Paniceae</taxon>
        <taxon>Anthephorinae</taxon>
        <taxon>Digitaria</taxon>
    </lineage>
</organism>
<dbReference type="InterPro" id="IPR056594">
    <property type="entry name" value="AT5G49610-like_b-prop"/>
</dbReference>
<dbReference type="Pfam" id="PF23635">
    <property type="entry name" value="Beta-prop_AT5G49610-like"/>
    <property type="match status" value="1"/>
</dbReference>
<evidence type="ECO:0000259" key="2">
    <source>
        <dbReference type="Pfam" id="PF23635"/>
    </source>
</evidence>
<evidence type="ECO:0008006" key="5">
    <source>
        <dbReference type="Google" id="ProtNLM"/>
    </source>
</evidence>